<feature type="chain" id="PRO_5010267617" description="CarboxypepD_reg-like domain-containing protein" evidence="1">
    <location>
        <begin position="20"/>
        <end position="247"/>
    </location>
</feature>
<dbReference type="EMBL" id="FOFZ01000001">
    <property type="protein sequence ID" value="SEQ14053.1"/>
    <property type="molecule type" value="Genomic_DNA"/>
</dbReference>
<dbReference type="RefSeq" id="WP_074720843.1">
    <property type="nucleotide sequence ID" value="NZ_CBCRVS010000002.1"/>
</dbReference>
<dbReference type="SUPFAM" id="SSF49464">
    <property type="entry name" value="Carboxypeptidase regulatory domain-like"/>
    <property type="match status" value="1"/>
</dbReference>
<evidence type="ECO:0000256" key="1">
    <source>
        <dbReference type="SAM" id="SignalP"/>
    </source>
</evidence>
<gene>
    <name evidence="2" type="ORF">SAMN05444355_101512</name>
</gene>
<name>A0A1H9DMT5_FLAFI</name>
<dbReference type="AlphaFoldDB" id="A0A1H9DMT5"/>
<protein>
    <recommendedName>
        <fullName evidence="4">CarboxypepD_reg-like domain-containing protein</fullName>
    </recommendedName>
</protein>
<evidence type="ECO:0000313" key="3">
    <source>
        <dbReference type="Proteomes" id="UP000183658"/>
    </source>
</evidence>
<dbReference type="OrthoDB" id="1431099at2"/>
<keyword evidence="3" id="KW-1185">Reference proteome</keyword>
<sequence>MKVKLLSTLILFTSQFSFSQTIKGKVVFNKYAIPNVEVINANTKALTVTDANGEFSIIAKTNDALVFVSKEHQVKKLILNPKLFTNGELDVELILKAEELNEVLITNMPSIKISKDEKWEQDKLDQYTLEKNASTPKIVGFKDGTIENGMDFMRIGGMILSLFKKDKGEVKKTVPEIEFSTIAKNSYAQKFYLETLKLQASEIALFLQFCEADPKSKIVAANNNTLSTMDFLFAKNTEFKKLATSKK</sequence>
<reference evidence="3" key="1">
    <citation type="submission" date="2016-10" db="EMBL/GenBank/DDBJ databases">
        <authorList>
            <person name="Varghese N."/>
            <person name="Submissions S."/>
        </authorList>
    </citation>
    <scope>NUCLEOTIDE SEQUENCE [LARGE SCALE GENOMIC DNA]</scope>
    <source>
        <strain evidence="3">DSM 15719</strain>
    </source>
</reference>
<feature type="signal peptide" evidence="1">
    <location>
        <begin position="1"/>
        <end position="19"/>
    </location>
</feature>
<evidence type="ECO:0000313" key="2">
    <source>
        <dbReference type="EMBL" id="SEQ14053.1"/>
    </source>
</evidence>
<proteinExistence type="predicted"/>
<evidence type="ECO:0008006" key="4">
    <source>
        <dbReference type="Google" id="ProtNLM"/>
    </source>
</evidence>
<keyword evidence="1" id="KW-0732">Signal</keyword>
<dbReference type="Proteomes" id="UP000183658">
    <property type="component" value="Unassembled WGS sequence"/>
</dbReference>
<dbReference type="InterPro" id="IPR008969">
    <property type="entry name" value="CarboxyPept-like_regulatory"/>
</dbReference>
<accession>A0A1H9DMT5</accession>
<organism evidence="2 3">
    <name type="scientific">Flavobacterium frigoris</name>
    <dbReference type="NCBI Taxonomy" id="229204"/>
    <lineage>
        <taxon>Bacteria</taxon>
        <taxon>Pseudomonadati</taxon>
        <taxon>Bacteroidota</taxon>
        <taxon>Flavobacteriia</taxon>
        <taxon>Flavobacteriales</taxon>
        <taxon>Flavobacteriaceae</taxon>
        <taxon>Flavobacterium</taxon>
    </lineage>
</organism>